<feature type="transmembrane region" description="Helical" evidence="1">
    <location>
        <begin position="54"/>
        <end position="76"/>
    </location>
</feature>
<feature type="transmembrane region" description="Helical" evidence="1">
    <location>
        <begin position="12"/>
        <end position="34"/>
    </location>
</feature>
<dbReference type="EMBL" id="JPKZ01002949">
    <property type="protein sequence ID" value="KHN74242.1"/>
    <property type="molecule type" value="Genomic_DNA"/>
</dbReference>
<keyword evidence="1" id="KW-1133">Transmembrane helix</keyword>
<dbReference type="Proteomes" id="UP000031036">
    <property type="component" value="Unassembled WGS sequence"/>
</dbReference>
<keyword evidence="1" id="KW-0812">Transmembrane</keyword>
<keyword evidence="1" id="KW-0472">Membrane</keyword>
<comment type="caution">
    <text evidence="2">The sequence shown here is derived from an EMBL/GenBank/DDBJ whole genome shotgun (WGS) entry which is preliminary data.</text>
</comment>
<keyword evidence="3" id="KW-1185">Reference proteome</keyword>
<reference evidence="2 3" key="1">
    <citation type="submission" date="2014-11" db="EMBL/GenBank/DDBJ databases">
        <title>Genetic blueprint of the zoonotic pathogen Toxocara canis.</title>
        <authorList>
            <person name="Zhu X.-Q."/>
            <person name="Korhonen P.K."/>
            <person name="Cai H."/>
            <person name="Young N.D."/>
            <person name="Nejsum P."/>
            <person name="von Samson-Himmelstjerna G."/>
            <person name="Boag P.R."/>
            <person name="Tan P."/>
            <person name="Li Q."/>
            <person name="Min J."/>
            <person name="Yang Y."/>
            <person name="Wang X."/>
            <person name="Fang X."/>
            <person name="Hall R.S."/>
            <person name="Hofmann A."/>
            <person name="Sternberg P.W."/>
            <person name="Jex A.R."/>
            <person name="Gasser R.B."/>
        </authorList>
    </citation>
    <scope>NUCLEOTIDE SEQUENCE [LARGE SCALE GENOMIC DNA]</scope>
    <source>
        <strain evidence="2">PN_DK_2014</strain>
    </source>
</reference>
<name>A0A0B2UYX0_TOXCA</name>
<organism evidence="2 3">
    <name type="scientific">Toxocara canis</name>
    <name type="common">Canine roundworm</name>
    <dbReference type="NCBI Taxonomy" id="6265"/>
    <lineage>
        <taxon>Eukaryota</taxon>
        <taxon>Metazoa</taxon>
        <taxon>Ecdysozoa</taxon>
        <taxon>Nematoda</taxon>
        <taxon>Chromadorea</taxon>
        <taxon>Rhabditida</taxon>
        <taxon>Spirurina</taxon>
        <taxon>Ascaridomorpha</taxon>
        <taxon>Ascaridoidea</taxon>
        <taxon>Toxocaridae</taxon>
        <taxon>Toxocara</taxon>
    </lineage>
</organism>
<evidence type="ECO:0000256" key="1">
    <source>
        <dbReference type="SAM" id="Phobius"/>
    </source>
</evidence>
<protein>
    <submittedName>
        <fullName evidence="2">Uncharacterized protein</fullName>
    </submittedName>
</protein>
<evidence type="ECO:0000313" key="3">
    <source>
        <dbReference type="Proteomes" id="UP000031036"/>
    </source>
</evidence>
<proteinExistence type="predicted"/>
<evidence type="ECO:0000313" key="2">
    <source>
        <dbReference type="EMBL" id="KHN74242.1"/>
    </source>
</evidence>
<sequence length="121" mass="13536">MRLLCCEVLCVNVYVVCSVLCCTYTIVTSLQWPQNYLASVPNGFPFCALLPYCIAYSGMFAICINSLALLLVDLFTNRSAIIFHRKHYGHSLVGQTVKYGKCLFAEAALFLICTVQNMTLF</sequence>
<dbReference type="AlphaFoldDB" id="A0A0B2UYX0"/>
<accession>A0A0B2UYX0</accession>
<gene>
    <name evidence="2" type="ORF">Tcan_00285</name>
</gene>